<evidence type="ECO:0000256" key="1">
    <source>
        <dbReference type="SAM" id="Coils"/>
    </source>
</evidence>
<sequence>MNVQRSPQKRMPTGGGSQPDLSKMSCATDVPQITLRKRKQPIDSDCGCSNELKEMRKELKRVSTLLEKYVESNGQILSKMQESIAEVRTQINEIKKSNEETTKSLRDNVIEVRTELNNLKNSSTIMFTEHKDIKNKITELEAQVDNKIKSFKDDVNKLNPQSSGPSLANNIPKIDQNDFNYVLPKILSQNMSDFSVLKPCTNNEITKIIANLDNNCSIGIDGINTKVIKCAQSNSYSSNTMLQ</sequence>
<reference evidence="3 4" key="1">
    <citation type="submission" date="2023-11" db="EMBL/GenBank/DDBJ databases">
        <authorList>
            <person name="Hedman E."/>
            <person name="Englund M."/>
            <person name="Stromberg M."/>
            <person name="Nyberg Akerstrom W."/>
            <person name="Nylinder S."/>
            <person name="Jareborg N."/>
            <person name="Kallberg Y."/>
            <person name="Kronander E."/>
        </authorList>
    </citation>
    <scope>NUCLEOTIDE SEQUENCE [LARGE SCALE GENOMIC DNA]</scope>
</reference>
<evidence type="ECO:0000256" key="2">
    <source>
        <dbReference type="SAM" id="MobiDB-lite"/>
    </source>
</evidence>
<evidence type="ECO:0000313" key="3">
    <source>
        <dbReference type="EMBL" id="CAK1596385.1"/>
    </source>
</evidence>
<dbReference type="EMBL" id="CAVLGL010000093">
    <property type="protein sequence ID" value="CAK1596385.1"/>
    <property type="molecule type" value="Genomic_DNA"/>
</dbReference>
<dbReference type="Gene3D" id="1.10.287.1490">
    <property type="match status" value="1"/>
</dbReference>
<dbReference type="AlphaFoldDB" id="A0AAV1LNA3"/>
<protein>
    <submittedName>
        <fullName evidence="3">Uncharacterized protein</fullName>
    </submittedName>
</protein>
<name>A0AAV1LNA3_9NEOP</name>
<comment type="caution">
    <text evidence="3">The sequence shown here is derived from an EMBL/GenBank/DDBJ whole genome shotgun (WGS) entry which is preliminary data.</text>
</comment>
<feature type="region of interest" description="Disordered" evidence="2">
    <location>
        <begin position="1"/>
        <end position="25"/>
    </location>
</feature>
<dbReference type="Proteomes" id="UP001314205">
    <property type="component" value="Unassembled WGS sequence"/>
</dbReference>
<keyword evidence="1" id="KW-0175">Coiled coil</keyword>
<proteinExistence type="predicted"/>
<feature type="coiled-coil region" evidence="1">
    <location>
        <begin position="52"/>
        <end position="150"/>
    </location>
</feature>
<organism evidence="3 4">
    <name type="scientific">Parnassius mnemosyne</name>
    <name type="common">clouded apollo</name>
    <dbReference type="NCBI Taxonomy" id="213953"/>
    <lineage>
        <taxon>Eukaryota</taxon>
        <taxon>Metazoa</taxon>
        <taxon>Ecdysozoa</taxon>
        <taxon>Arthropoda</taxon>
        <taxon>Hexapoda</taxon>
        <taxon>Insecta</taxon>
        <taxon>Pterygota</taxon>
        <taxon>Neoptera</taxon>
        <taxon>Endopterygota</taxon>
        <taxon>Lepidoptera</taxon>
        <taxon>Glossata</taxon>
        <taxon>Ditrysia</taxon>
        <taxon>Papilionoidea</taxon>
        <taxon>Papilionidae</taxon>
        <taxon>Parnassiinae</taxon>
        <taxon>Parnassini</taxon>
        <taxon>Parnassius</taxon>
        <taxon>Driopa</taxon>
    </lineage>
</organism>
<gene>
    <name evidence="3" type="ORF">PARMNEM_LOCUS15740</name>
</gene>
<evidence type="ECO:0000313" key="4">
    <source>
        <dbReference type="Proteomes" id="UP001314205"/>
    </source>
</evidence>
<accession>A0AAV1LNA3</accession>
<keyword evidence="4" id="KW-1185">Reference proteome</keyword>